<sequence length="84" mass="9568">MDVKTVFLNGNIDETIYMVQQENFESNDSKQLFDQVIISFGFKENTVDQCINLKFSGSKFIILVLYVDDILLASSDVGLLHETK</sequence>
<evidence type="ECO:0000313" key="1">
    <source>
        <dbReference type="EMBL" id="CAN68560.1"/>
    </source>
</evidence>
<protein>
    <recommendedName>
        <fullName evidence="2">Reverse transcriptase Ty1/copia-type domain-containing protein</fullName>
    </recommendedName>
</protein>
<name>A5C208_VITVI</name>
<dbReference type="AlphaFoldDB" id="A5C208"/>
<gene>
    <name evidence="1" type="ORF">VITISV_036513</name>
</gene>
<evidence type="ECO:0008006" key="2">
    <source>
        <dbReference type="Google" id="ProtNLM"/>
    </source>
</evidence>
<dbReference type="EMBL" id="AM479284">
    <property type="protein sequence ID" value="CAN68560.1"/>
    <property type="molecule type" value="Genomic_DNA"/>
</dbReference>
<organism evidence="1">
    <name type="scientific">Vitis vinifera</name>
    <name type="common">Grape</name>
    <dbReference type="NCBI Taxonomy" id="29760"/>
    <lineage>
        <taxon>Eukaryota</taxon>
        <taxon>Viridiplantae</taxon>
        <taxon>Streptophyta</taxon>
        <taxon>Embryophyta</taxon>
        <taxon>Tracheophyta</taxon>
        <taxon>Spermatophyta</taxon>
        <taxon>Magnoliopsida</taxon>
        <taxon>eudicotyledons</taxon>
        <taxon>Gunneridae</taxon>
        <taxon>Pentapetalae</taxon>
        <taxon>rosids</taxon>
        <taxon>Vitales</taxon>
        <taxon>Vitaceae</taxon>
        <taxon>Viteae</taxon>
        <taxon>Vitis</taxon>
    </lineage>
</organism>
<accession>A5C208</accession>
<reference evidence="1" key="1">
    <citation type="journal article" date="2007" name="PLoS ONE">
        <title>The first genome sequence of an elite grapevine cultivar (Pinot noir Vitis vinifera L.): coping with a highly heterozygous genome.</title>
        <authorList>
            <person name="Velasco R."/>
            <person name="Zharkikh A."/>
            <person name="Troggio M."/>
            <person name="Cartwright D.A."/>
            <person name="Cestaro A."/>
            <person name="Pruss D."/>
            <person name="Pindo M."/>
            <person name="FitzGerald L.M."/>
            <person name="Vezzulli S."/>
            <person name="Reid J."/>
            <person name="Malacarne G."/>
            <person name="Iliev D."/>
            <person name="Coppola G."/>
            <person name="Wardell B."/>
            <person name="Micheletti D."/>
            <person name="Macalma T."/>
            <person name="Facci M."/>
            <person name="Mitchell J.T."/>
            <person name="Perazzolli M."/>
            <person name="Eldredge G."/>
            <person name="Gatto P."/>
            <person name="Oyzerski R."/>
            <person name="Moretto M."/>
            <person name="Gutin N."/>
            <person name="Stefanini M."/>
            <person name="Chen Y."/>
            <person name="Segala C."/>
            <person name="Davenport C."/>
            <person name="Dematte L."/>
            <person name="Mraz A."/>
            <person name="Battilana J."/>
            <person name="Stormo K."/>
            <person name="Costa F."/>
            <person name="Tao Q."/>
            <person name="Si-Ammour A."/>
            <person name="Harkins T."/>
            <person name="Lackey A."/>
            <person name="Perbost C."/>
            <person name="Taillon B."/>
            <person name="Stella A."/>
            <person name="Solovyev V."/>
            <person name="Fawcett J.A."/>
            <person name="Sterck L."/>
            <person name="Vandepoele K."/>
            <person name="Grando S.M."/>
            <person name="Toppo S."/>
            <person name="Moser C."/>
            <person name="Lanchbury J."/>
            <person name="Bogden R."/>
            <person name="Skolnick M."/>
            <person name="Sgaramella V."/>
            <person name="Bhatnagar S.K."/>
            <person name="Fontana P."/>
            <person name="Gutin A."/>
            <person name="Van de Peer Y."/>
            <person name="Salamini F."/>
            <person name="Viola R."/>
        </authorList>
    </citation>
    <scope>NUCLEOTIDE SEQUENCE</scope>
</reference>
<proteinExistence type="predicted"/>